<evidence type="ECO:0000256" key="6">
    <source>
        <dbReference type="ARBA" id="ARBA00043266"/>
    </source>
</evidence>
<evidence type="ECO:0000256" key="2">
    <source>
        <dbReference type="ARBA" id="ARBA00022859"/>
    </source>
</evidence>
<protein>
    <recommendedName>
        <fullName evidence="7">Ig-like domain-containing protein</fullName>
    </recommendedName>
</protein>
<dbReference type="SUPFAM" id="SSF48726">
    <property type="entry name" value="Immunoglobulin"/>
    <property type="match status" value="3"/>
</dbReference>
<keyword evidence="4" id="KW-0675">Receptor</keyword>
<keyword evidence="1" id="KW-0732">Signal</keyword>
<dbReference type="PROSITE" id="PS50835">
    <property type="entry name" value="IG_LIKE"/>
    <property type="match status" value="2"/>
</dbReference>
<evidence type="ECO:0000256" key="4">
    <source>
        <dbReference type="ARBA" id="ARBA00023170"/>
    </source>
</evidence>
<dbReference type="InterPro" id="IPR007110">
    <property type="entry name" value="Ig-like_dom"/>
</dbReference>
<keyword evidence="5" id="KW-0393">Immunoglobulin domain</keyword>
<feature type="domain" description="Ig-like" evidence="7">
    <location>
        <begin position="1"/>
        <end position="93"/>
    </location>
</feature>
<sequence>MTLNCTYQTTYSTVYLFWYVQHLSKAPQVLLKGLTADKKVEHEGFQATLVKSDSSFHLQKRAVQASDSAVYYCALSDTVTQGCGGAKHKPRVQMGLWLWAALHNYKNAELNSYNGFNIPGGCSPQNCRGDLTRGMSEHPPEGSIMAQKVTQNRSEISVLEKEDVTLNCAYEANSYTYYLFWYKQPPSGEMIFLIHQESYNELNTTKGLNGEDQVEQSPQTLRIQEGVSISLNCSYTVSNFRALQWYRQDPGKGPELLFLLYSVGDEEQEERLRATLLKKGSSLHIEAPKPKDSATYLCAVETQCSPGTCRLYPNPEAGALE</sequence>
<dbReference type="AlphaFoldDB" id="A0AAD4TP45"/>
<dbReference type="Gene3D" id="2.60.40.10">
    <property type="entry name" value="Immunoglobulins"/>
    <property type="match status" value="3"/>
</dbReference>
<evidence type="ECO:0000313" key="8">
    <source>
        <dbReference type="EMBL" id="KAI4529070.1"/>
    </source>
</evidence>
<name>A0AAD4TP45_OVIAM</name>
<dbReference type="GO" id="GO:0002250">
    <property type="term" value="P:adaptive immune response"/>
    <property type="evidence" value="ECO:0007669"/>
    <property type="project" value="UniProtKB-KW"/>
</dbReference>
<feature type="domain" description="Ig-like" evidence="7">
    <location>
        <begin position="212"/>
        <end position="301"/>
    </location>
</feature>
<dbReference type="InterPro" id="IPR051006">
    <property type="entry name" value="TCR_variable_domain"/>
</dbReference>
<dbReference type="PANTHER" id="PTHR19343">
    <property type="entry name" value="T CELL RECEPTOR ALPHA VARIABLE 1-2"/>
    <property type="match status" value="1"/>
</dbReference>
<dbReference type="PANTHER" id="PTHR19343:SF13">
    <property type="entry name" value="T CELL RECEPTOR ALPHA VARIABLE 21"/>
    <property type="match status" value="1"/>
</dbReference>
<dbReference type="GO" id="GO:0042101">
    <property type="term" value="C:T cell receptor complex"/>
    <property type="evidence" value="ECO:0007669"/>
    <property type="project" value="UniProtKB-KW"/>
</dbReference>
<evidence type="ECO:0000256" key="1">
    <source>
        <dbReference type="ARBA" id="ARBA00022729"/>
    </source>
</evidence>
<gene>
    <name evidence="8" type="ORF">MG293_020867</name>
</gene>
<evidence type="ECO:0000256" key="5">
    <source>
        <dbReference type="ARBA" id="ARBA00023319"/>
    </source>
</evidence>
<reference evidence="8" key="1">
    <citation type="submission" date="2022-03" db="EMBL/GenBank/DDBJ databases">
        <title>Genomic analyses of argali, domestic sheep and their hybrids provide insights into chromosomal evolution, heterosis and genetic basis of agronomic traits.</title>
        <authorList>
            <person name="Li M."/>
        </authorList>
    </citation>
    <scope>NUCLEOTIDE SEQUENCE</scope>
    <source>
        <strain evidence="8">CAU-MHL-2022a</strain>
        <tissue evidence="8">Skin</tissue>
    </source>
</reference>
<dbReference type="Pfam" id="PF07686">
    <property type="entry name" value="V-set"/>
    <property type="match status" value="2"/>
</dbReference>
<dbReference type="GO" id="GO:0042605">
    <property type="term" value="F:peptide antigen binding"/>
    <property type="evidence" value="ECO:0007669"/>
    <property type="project" value="TreeGrafter"/>
</dbReference>
<dbReference type="InterPro" id="IPR013783">
    <property type="entry name" value="Ig-like_fold"/>
</dbReference>
<dbReference type="SMART" id="SM00406">
    <property type="entry name" value="IGv"/>
    <property type="match status" value="2"/>
</dbReference>
<keyword evidence="3" id="KW-1064">Adaptive immunity</keyword>
<accession>A0AAD4TP45</accession>
<evidence type="ECO:0000259" key="7">
    <source>
        <dbReference type="PROSITE" id="PS50835"/>
    </source>
</evidence>
<dbReference type="EMBL" id="JAKZEL010000030">
    <property type="protein sequence ID" value="KAI4529070.1"/>
    <property type="molecule type" value="Genomic_DNA"/>
</dbReference>
<evidence type="ECO:0000256" key="3">
    <source>
        <dbReference type="ARBA" id="ARBA00023130"/>
    </source>
</evidence>
<dbReference type="InterPro" id="IPR013106">
    <property type="entry name" value="Ig_V-set"/>
</dbReference>
<dbReference type="SMART" id="SM00409">
    <property type="entry name" value="IG"/>
    <property type="match status" value="2"/>
</dbReference>
<keyword evidence="9" id="KW-1185">Reference proteome</keyword>
<keyword evidence="6" id="KW-1279">T cell receptor</keyword>
<comment type="caution">
    <text evidence="8">The sequence shown here is derived from an EMBL/GenBank/DDBJ whole genome shotgun (WGS) entry which is preliminary data.</text>
</comment>
<dbReference type="InterPro" id="IPR036179">
    <property type="entry name" value="Ig-like_dom_sf"/>
</dbReference>
<dbReference type="Proteomes" id="UP001214576">
    <property type="component" value="Unassembled WGS sequence"/>
</dbReference>
<proteinExistence type="predicted"/>
<keyword evidence="2" id="KW-0391">Immunity</keyword>
<dbReference type="InterPro" id="IPR003599">
    <property type="entry name" value="Ig_sub"/>
</dbReference>
<organism evidence="8 9">
    <name type="scientific">Ovis ammon polii</name>
    <dbReference type="NCBI Taxonomy" id="230172"/>
    <lineage>
        <taxon>Eukaryota</taxon>
        <taxon>Metazoa</taxon>
        <taxon>Chordata</taxon>
        <taxon>Craniata</taxon>
        <taxon>Vertebrata</taxon>
        <taxon>Euteleostomi</taxon>
        <taxon>Mammalia</taxon>
        <taxon>Eutheria</taxon>
        <taxon>Laurasiatheria</taxon>
        <taxon>Artiodactyla</taxon>
        <taxon>Ruminantia</taxon>
        <taxon>Pecora</taxon>
        <taxon>Bovidae</taxon>
        <taxon>Caprinae</taxon>
        <taxon>Ovis</taxon>
    </lineage>
</organism>
<evidence type="ECO:0000313" key="9">
    <source>
        <dbReference type="Proteomes" id="UP001214576"/>
    </source>
</evidence>